<accession>A0ABU5SMA9</accession>
<keyword evidence="1" id="KW-1133">Transmembrane helix</keyword>
<evidence type="ECO:0000313" key="3">
    <source>
        <dbReference type="Proteomes" id="UP001302222"/>
    </source>
</evidence>
<name>A0ABU5SMA9_9BACT</name>
<gene>
    <name evidence="2" type="ORF">VB798_17700</name>
</gene>
<organism evidence="2 3">
    <name type="scientific">Arcicella lustrica</name>
    <dbReference type="NCBI Taxonomy" id="2984196"/>
    <lineage>
        <taxon>Bacteria</taxon>
        <taxon>Pseudomonadati</taxon>
        <taxon>Bacteroidota</taxon>
        <taxon>Cytophagia</taxon>
        <taxon>Cytophagales</taxon>
        <taxon>Flectobacillaceae</taxon>
        <taxon>Arcicella</taxon>
    </lineage>
</organism>
<evidence type="ECO:0000256" key="1">
    <source>
        <dbReference type="SAM" id="Phobius"/>
    </source>
</evidence>
<keyword evidence="1" id="KW-0472">Membrane</keyword>
<dbReference type="Proteomes" id="UP001302222">
    <property type="component" value="Unassembled WGS sequence"/>
</dbReference>
<keyword evidence="1" id="KW-0812">Transmembrane</keyword>
<comment type="caution">
    <text evidence="2">The sequence shown here is derived from an EMBL/GenBank/DDBJ whole genome shotgun (WGS) entry which is preliminary data.</text>
</comment>
<dbReference type="RefSeq" id="WP_323260760.1">
    <property type="nucleotide sequence ID" value="NZ_JAYGIM010000014.1"/>
</dbReference>
<sequence>MPPYYDIYGLSKQRDKKTIEKFLNHFSDRDKIEIREGQEIMVYKNEKYDIEETCISINTLTEVIDYGLKKQNHGFVFYISDNLKEEINGIILKFTFDKKIIFGVSIEEKIRLKNKNLIDNYNKALEIEKVILELTNASKTSIQFEYGPSDDEEEFDEDIEMFKKSIKPINQNNQMKENNKLAELTLEELLIKQKKAKGAVIGLGIVMAIALITLIYLAIKSKNYVLLAVAGGSGLTFLPSIIALKQIETEIKSRKS</sequence>
<evidence type="ECO:0000313" key="2">
    <source>
        <dbReference type="EMBL" id="MEA5428431.1"/>
    </source>
</evidence>
<feature type="transmembrane region" description="Helical" evidence="1">
    <location>
        <begin position="199"/>
        <end position="219"/>
    </location>
</feature>
<dbReference type="EMBL" id="JAYGIM010000014">
    <property type="protein sequence ID" value="MEA5428431.1"/>
    <property type="molecule type" value="Genomic_DNA"/>
</dbReference>
<feature type="transmembrane region" description="Helical" evidence="1">
    <location>
        <begin position="225"/>
        <end position="244"/>
    </location>
</feature>
<reference evidence="2 3" key="1">
    <citation type="submission" date="2023-12" db="EMBL/GenBank/DDBJ databases">
        <title>Novel species of the genus Arcicella isolated from rivers.</title>
        <authorList>
            <person name="Lu H."/>
        </authorList>
    </citation>
    <scope>NUCLEOTIDE SEQUENCE [LARGE SCALE GENOMIC DNA]</scope>
    <source>
        <strain evidence="2 3">DC25W</strain>
    </source>
</reference>
<protein>
    <submittedName>
        <fullName evidence="2">Uncharacterized protein</fullName>
    </submittedName>
</protein>
<proteinExistence type="predicted"/>
<keyword evidence="3" id="KW-1185">Reference proteome</keyword>